<dbReference type="InterPro" id="IPR020481">
    <property type="entry name" value="Intracell_prot_inh_BsuPI"/>
</dbReference>
<dbReference type="Proteomes" id="UP000245790">
    <property type="component" value="Unassembled WGS sequence"/>
</dbReference>
<organism evidence="2 3">
    <name type="scientific">Pleionea mediterranea</name>
    <dbReference type="NCBI Taxonomy" id="523701"/>
    <lineage>
        <taxon>Bacteria</taxon>
        <taxon>Pseudomonadati</taxon>
        <taxon>Pseudomonadota</taxon>
        <taxon>Gammaproteobacteria</taxon>
        <taxon>Oceanospirillales</taxon>
        <taxon>Pleioneaceae</taxon>
        <taxon>Pleionea</taxon>
    </lineage>
</organism>
<keyword evidence="3" id="KW-1185">Reference proteome</keyword>
<evidence type="ECO:0000313" key="2">
    <source>
        <dbReference type="EMBL" id="PWK51754.1"/>
    </source>
</evidence>
<name>A0A316FST1_9GAMM</name>
<sequence length="78" mass="8819">MNNGQEVWSAFYNQLFMQVMMEHQLAPGESMRFNAQCEGNDNQGEPLTAGSYQVVPELVLFLDNKRLSPPASEDILLK</sequence>
<reference evidence="2 3" key="1">
    <citation type="submission" date="2018-05" db="EMBL/GenBank/DDBJ databases">
        <title>Genomic Encyclopedia of Type Strains, Phase IV (KMG-IV): sequencing the most valuable type-strain genomes for metagenomic binning, comparative biology and taxonomic classification.</title>
        <authorList>
            <person name="Goeker M."/>
        </authorList>
    </citation>
    <scope>NUCLEOTIDE SEQUENCE [LARGE SCALE GENOMIC DNA]</scope>
    <source>
        <strain evidence="2 3">DSM 25350</strain>
    </source>
</reference>
<protein>
    <recommendedName>
        <fullName evidence="1">Intracellular proteinase inhibitor BsuPI domain-containing protein</fullName>
    </recommendedName>
</protein>
<dbReference type="InterPro" id="IPR038144">
    <property type="entry name" value="IPI"/>
</dbReference>
<dbReference type="Gene3D" id="2.60.40.2360">
    <property type="entry name" value="Intracellular proteinase inhibitor BsuPI"/>
    <property type="match status" value="1"/>
</dbReference>
<evidence type="ECO:0000259" key="1">
    <source>
        <dbReference type="Pfam" id="PF12690"/>
    </source>
</evidence>
<gene>
    <name evidence="2" type="ORF">C8D97_10569</name>
</gene>
<accession>A0A316FST1</accession>
<feature type="domain" description="Intracellular proteinase inhibitor BsuPI" evidence="1">
    <location>
        <begin position="3"/>
        <end position="58"/>
    </location>
</feature>
<evidence type="ECO:0000313" key="3">
    <source>
        <dbReference type="Proteomes" id="UP000245790"/>
    </source>
</evidence>
<proteinExistence type="predicted"/>
<dbReference type="EMBL" id="QGGU01000005">
    <property type="protein sequence ID" value="PWK51754.1"/>
    <property type="molecule type" value="Genomic_DNA"/>
</dbReference>
<dbReference type="AlphaFoldDB" id="A0A316FST1"/>
<dbReference type="Pfam" id="PF12690">
    <property type="entry name" value="BsuPI"/>
    <property type="match status" value="1"/>
</dbReference>
<comment type="caution">
    <text evidence="2">The sequence shown here is derived from an EMBL/GenBank/DDBJ whole genome shotgun (WGS) entry which is preliminary data.</text>
</comment>